<evidence type="ECO:0000256" key="3">
    <source>
        <dbReference type="ARBA" id="ARBA00022825"/>
    </source>
</evidence>
<evidence type="ECO:0000256" key="5">
    <source>
        <dbReference type="SAM" id="MobiDB-lite"/>
    </source>
</evidence>
<dbReference type="PANTHER" id="PTHR24276">
    <property type="entry name" value="POLYSERASE-RELATED"/>
    <property type="match status" value="1"/>
</dbReference>
<dbReference type="EMBL" id="JTDY01002265">
    <property type="protein sequence ID" value="KOB71774.1"/>
    <property type="molecule type" value="Genomic_DNA"/>
</dbReference>
<feature type="domain" description="Peptidase S1" evidence="6">
    <location>
        <begin position="126"/>
        <end position="448"/>
    </location>
</feature>
<dbReference type="CDD" id="cd00190">
    <property type="entry name" value="Tryp_SPc"/>
    <property type="match status" value="1"/>
</dbReference>
<dbReference type="PANTHER" id="PTHR24276:SF91">
    <property type="entry name" value="AT26814P-RELATED"/>
    <property type="match status" value="1"/>
</dbReference>
<evidence type="ECO:0000256" key="2">
    <source>
        <dbReference type="ARBA" id="ARBA00022801"/>
    </source>
</evidence>
<dbReference type="GO" id="GO:0006508">
    <property type="term" value="P:proteolysis"/>
    <property type="evidence" value="ECO:0007669"/>
    <property type="project" value="UniProtKB-KW"/>
</dbReference>
<proteinExistence type="predicted"/>
<dbReference type="Proteomes" id="UP000037510">
    <property type="component" value="Unassembled WGS sequence"/>
</dbReference>
<feature type="region of interest" description="Disordered" evidence="5">
    <location>
        <begin position="546"/>
        <end position="575"/>
    </location>
</feature>
<protein>
    <submittedName>
        <fullName evidence="7">Putative Trypsin alpha</fullName>
    </submittedName>
</protein>
<dbReference type="InterPro" id="IPR001254">
    <property type="entry name" value="Trypsin_dom"/>
</dbReference>
<dbReference type="STRING" id="104452.A0A0L7L8W5"/>
<dbReference type="AlphaFoldDB" id="A0A0L7L8W5"/>
<dbReference type="InterPro" id="IPR043504">
    <property type="entry name" value="Peptidase_S1_PA_chymotrypsin"/>
</dbReference>
<dbReference type="GO" id="GO:0004252">
    <property type="term" value="F:serine-type endopeptidase activity"/>
    <property type="evidence" value="ECO:0007669"/>
    <property type="project" value="InterPro"/>
</dbReference>
<name>A0A0L7L8W5_OPEBR</name>
<reference evidence="7 8" key="1">
    <citation type="journal article" date="2015" name="Genome Biol. Evol.">
        <title>The genome of winter moth (Operophtera brumata) provides a genomic perspective on sexual dimorphism and phenology.</title>
        <authorList>
            <person name="Derks M.F."/>
            <person name="Smit S."/>
            <person name="Salis L."/>
            <person name="Schijlen E."/>
            <person name="Bossers A."/>
            <person name="Mateman C."/>
            <person name="Pijl A.S."/>
            <person name="de Ridder D."/>
            <person name="Groenen M.A."/>
            <person name="Visser M.E."/>
            <person name="Megens H.J."/>
        </authorList>
    </citation>
    <scope>NUCLEOTIDE SEQUENCE [LARGE SCALE GENOMIC DNA]</scope>
    <source>
        <strain evidence="7">WM2013NL</strain>
        <tissue evidence="7">Head and thorax</tissue>
    </source>
</reference>
<keyword evidence="2" id="KW-0378">Hydrolase</keyword>
<sequence length="575" mass="64819">GLLSMHSDHNIIAEEQNHIYDDVLKAAEAKVKINDTYGLEKIFEDIIEDIIQEETDQLKNDKIEYSASYTSNIKLSLSDIANVSNDTLGNKNEKLTSSWRKTLDIKVWQPLISKEDIDTVNGTRRIYKGKNTQIKKYPFLVSIHAMNEFMCAGSIISKDLVITAATCLQIAYNNGLSYKNTRSIFARVGSDYTKSLGELIPIVKIFFHPGYDPVTLKNNIAIAKMSRRLKFSKKRKIKRIQYDRNGDILSDNVNGVTVLGWGAKAMNGEISQTQKLTVARLDIYNIGECKDIYSRYYVTDTNFCAGFVSKGGGACNVTMIINITYSTFRCFHFKLMCSKKSLKIFVHRDVGGPGIVSGELVGIVSFGPLVCGMTNVPTMRIVETKSMTPKRPLETSPLPLLTTTGSADTDKSNLRTVFTESGKKDDALILKEILQEMLISNNSILDYILYEETPDYENVKTKILSSKENVYHYQPAHKSNKSELRTEVVDDSSSTNYEDVDIGVKILESLIGYNHGLKKTTAKVRFDIQGNKELDHKTIANVIYDHKEHTEREDPVSRQLNDPNDSNSYYDEDDK</sequence>
<evidence type="ECO:0000259" key="6">
    <source>
        <dbReference type="PROSITE" id="PS50240"/>
    </source>
</evidence>
<accession>A0A0L7L8W5</accession>
<dbReference type="InterPro" id="IPR050430">
    <property type="entry name" value="Peptidase_S1"/>
</dbReference>
<dbReference type="Pfam" id="PF00089">
    <property type="entry name" value="Trypsin"/>
    <property type="match status" value="1"/>
</dbReference>
<feature type="compositionally biased region" description="Polar residues" evidence="5">
    <location>
        <begin position="558"/>
        <end position="569"/>
    </location>
</feature>
<evidence type="ECO:0000256" key="4">
    <source>
        <dbReference type="ARBA" id="ARBA00023157"/>
    </source>
</evidence>
<keyword evidence="8" id="KW-1185">Reference proteome</keyword>
<dbReference type="SUPFAM" id="SSF50494">
    <property type="entry name" value="Trypsin-like serine proteases"/>
    <property type="match status" value="1"/>
</dbReference>
<gene>
    <name evidence="7" type="ORF">OBRU01_13117</name>
</gene>
<dbReference type="SMART" id="SM00020">
    <property type="entry name" value="Tryp_SPc"/>
    <property type="match status" value="1"/>
</dbReference>
<evidence type="ECO:0000313" key="8">
    <source>
        <dbReference type="Proteomes" id="UP000037510"/>
    </source>
</evidence>
<dbReference type="Gene3D" id="2.40.10.10">
    <property type="entry name" value="Trypsin-like serine proteases"/>
    <property type="match status" value="1"/>
</dbReference>
<keyword evidence="4" id="KW-1015">Disulfide bond</keyword>
<keyword evidence="1" id="KW-0645">Protease</keyword>
<comment type="caution">
    <text evidence="7">The sequence shown here is derived from an EMBL/GenBank/DDBJ whole genome shotgun (WGS) entry which is preliminary data.</text>
</comment>
<feature type="non-terminal residue" evidence="7">
    <location>
        <position position="1"/>
    </location>
</feature>
<dbReference type="PROSITE" id="PS50240">
    <property type="entry name" value="TRYPSIN_DOM"/>
    <property type="match status" value="1"/>
</dbReference>
<evidence type="ECO:0000313" key="7">
    <source>
        <dbReference type="EMBL" id="KOB71774.1"/>
    </source>
</evidence>
<feature type="compositionally biased region" description="Basic and acidic residues" evidence="5">
    <location>
        <begin position="546"/>
        <end position="556"/>
    </location>
</feature>
<evidence type="ECO:0000256" key="1">
    <source>
        <dbReference type="ARBA" id="ARBA00022670"/>
    </source>
</evidence>
<dbReference type="InterPro" id="IPR009003">
    <property type="entry name" value="Peptidase_S1_PA"/>
</dbReference>
<organism evidence="7 8">
    <name type="scientific">Operophtera brumata</name>
    <name type="common">Winter moth</name>
    <name type="synonym">Phalaena brumata</name>
    <dbReference type="NCBI Taxonomy" id="104452"/>
    <lineage>
        <taxon>Eukaryota</taxon>
        <taxon>Metazoa</taxon>
        <taxon>Ecdysozoa</taxon>
        <taxon>Arthropoda</taxon>
        <taxon>Hexapoda</taxon>
        <taxon>Insecta</taxon>
        <taxon>Pterygota</taxon>
        <taxon>Neoptera</taxon>
        <taxon>Endopterygota</taxon>
        <taxon>Lepidoptera</taxon>
        <taxon>Glossata</taxon>
        <taxon>Ditrysia</taxon>
        <taxon>Geometroidea</taxon>
        <taxon>Geometridae</taxon>
        <taxon>Larentiinae</taxon>
        <taxon>Operophtera</taxon>
    </lineage>
</organism>
<keyword evidence="3" id="KW-0720">Serine protease</keyword>